<dbReference type="PROSITE" id="PS00356">
    <property type="entry name" value="HTH_LACI_1"/>
    <property type="match status" value="1"/>
</dbReference>
<keyword evidence="3" id="KW-0804">Transcription</keyword>
<dbReference type="SMART" id="SM00354">
    <property type="entry name" value="HTH_LACI"/>
    <property type="match status" value="1"/>
</dbReference>
<accession>A0AA41QT46</accession>
<dbReference type="Proteomes" id="UP001165341">
    <property type="component" value="Unassembled WGS sequence"/>
</dbReference>
<reference evidence="5" key="1">
    <citation type="submission" date="2022-03" db="EMBL/GenBank/DDBJ databases">
        <title>Cryobacterium sp. nov. strain ZS14-85, isolated from Antarctic soil.</title>
        <authorList>
            <person name="Li J."/>
            <person name="Niu G."/>
        </authorList>
    </citation>
    <scope>NUCLEOTIDE SEQUENCE</scope>
    <source>
        <strain evidence="5">ZS14-85</strain>
    </source>
</reference>
<organism evidence="5 6">
    <name type="scientific">Cryobacterium zhongshanensis</name>
    <dbReference type="NCBI Taxonomy" id="2928153"/>
    <lineage>
        <taxon>Bacteria</taxon>
        <taxon>Bacillati</taxon>
        <taxon>Actinomycetota</taxon>
        <taxon>Actinomycetes</taxon>
        <taxon>Micrococcales</taxon>
        <taxon>Microbacteriaceae</taxon>
        <taxon>Cryobacterium</taxon>
    </lineage>
</organism>
<evidence type="ECO:0000256" key="1">
    <source>
        <dbReference type="ARBA" id="ARBA00023015"/>
    </source>
</evidence>
<dbReference type="InterPro" id="IPR028082">
    <property type="entry name" value="Peripla_BP_I"/>
</dbReference>
<dbReference type="InterPro" id="IPR000843">
    <property type="entry name" value="HTH_LacI"/>
</dbReference>
<name>A0AA41QT46_9MICO</name>
<feature type="domain" description="HTH lacI-type" evidence="4">
    <location>
        <begin position="5"/>
        <end position="59"/>
    </location>
</feature>
<dbReference type="GO" id="GO:0000976">
    <property type="term" value="F:transcription cis-regulatory region binding"/>
    <property type="evidence" value="ECO:0007669"/>
    <property type="project" value="TreeGrafter"/>
</dbReference>
<dbReference type="PANTHER" id="PTHR30146">
    <property type="entry name" value="LACI-RELATED TRANSCRIPTIONAL REPRESSOR"/>
    <property type="match status" value="1"/>
</dbReference>
<dbReference type="RefSeq" id="WP_243010905.1">
    <property type="nucleotide sequence ID" value="NZ_JALGAR010000001.1"/>
</dbReference>
<dbReference type="GO" id="GO:0003700">
    <property type="term" value="F:DNA-binding transcription factor activity"/>
    <property type="evidence" value="ECO:0007669"/>
    <property type="project" value="TreeGrafter"/>
</dbReference>
<evidence type="ECO:0000256" key="3">
    <source>
        <dbReference type="ARBA" id="ARBA00023163"/>
    </source>
</evidence>
<dbReference type="Gene3D" id="3.40.50.2300">
    <property type="match status" value="2"/>
</dbReference>
<proteinExistence type="predicted"/>
<dbReference type="Pfam" id="PF00356">
    <property type="entry name" value="LacI"/>
    <property type="match status" value="1"/>
</dbReference>
<dbReference type="InterPro" id="IPR046335">
    <property type="entry name" value="LacI/GalR-like_sensor"/>
</dbReference>
<dbReference type="SUPFAM" id="SSF47413">
    <property type="entry name" value="lambda repressor-like DNA-binding domains"/>
    <property type="match status" value="1"/>
</dbReference>
<dbReference type="PANTHER" id="PTHR30146:SF109">
    <property type="entry name" value="HTH-TYPE TRANSCRIPTIONAL REGULATOR GALS"/>
    <property type="match status" value="1"/>
</dbReference>
<dbReference type="Pfam" id="PF13377">
    <property type="entry name" value="Peripla_BP_3"/>
    <property type="match status" value="1"/>
</dbReference>
<dbReference type="PROSITE" id="PS50932">
    <property type="entry name" value="HTH_LACI_2"/>
    <property type="match status" value="1"/>
</dbReference>
<dbReference type="CDD" id="cd01392">
    <property type="entry name" value="HTH_LacI"/>
    <property type="match status" value="1"/>
</dbReference>
<evidence type="ECO:0000259" key="4">
    <source>
        <dbReference type="PROSITE" id="PS50932"/>
    </source>
</evidence>
<dbReference type="EMBL" id="JALGAR010000001">
    <property type="protein sequence ID" value="MCI4656850.1"/>
    <property type="molecule type" value="Genomic_DNA"/>
</dbReference>
<dbReference type="SUPFAM" id="SSF53822">
    <property type="entry name" value="Periplasmic binding protein-like I"/>
    <property type="match status" value="1"/>
</dbReference>
<gene>
    <name evidence="5" type="ORF">MQH31_03355</name>
</gene>
<evidence type="ECO:0000256" key="2">
    <source>
        <dbReference type="ARBA" id="ARBA00023125"/>
    </source>
</evidence>
<evidence type="ECO:0000313" key="5">
    <source>
        <dbReference type="EMBL" id="MCI4656850.1"/>
    </source>
</evidence>
<dbReference type="InterPro" id="IPR010982">
    <property type="entry name" value="Lambda_DNA-bd_dom_sf"/>
</dbReference>
<evidence type="ECO:0000313" key="6">
    <source>
        <dbReference type="Proteomes" id="UP001165341"/>
    </source>
</evidence>
<dbReference type="AlphaFoldDB" id="A0AA41QT46"/>
<sequence length="359" mass="38611">MGEFPTVTDVARVAGVSRQTVSNVMNTPGIVKADTRARVEAAITALGYRPHASARRLRTRRSSTIGIRLDPMIDGISGSVLDRFLHALTEQADARGLRVLLFTATSPEDEIDQFRRLNDGADVDGFVLTSTTADDPRTAWLLEHDIAFVTFGRPWQENDFTDPSHLWVDVDGHAGLYAATRAQQDAGARRIAYLGWPSPSGTGDDRRRGWHEAMLERGDVSAEELARLEVVTTDGVDQGAAAMRQLARTAGGIDAVLCASDALALGAMIANPARVSVTGYDNTPIAAAIGLSSVDQPVDEVAAGVLELLTGEFEGQVSHAPDSASPRYRMVTPRLITRQFEAIPRDSVPANALVDEVSR</sequence>
<comment type="caution">
    <text evidence="5">The sequence shown here is derived from an EMBL/GenBank/DDBJ whole genome shotgun (WGS) entry which is preliminary data.</text>
</comment>
<protein>
    <submittedName>
        <fullName evidence="5">LacI family DNA-binding transcriptional regulator</fullName>
    </submittedName>
</protein>
<keyword evidence="2 5" id="KW-0238">DNA-binding</keyword>
<keyword evidence="6" id="KW-1185">Reference proteome</keyword>
<keyword evidence="1" id="KW-0805">Transcription regulation</keyword>
<dbReference type="Gene3D" id="1.10.260.40">
    <property type="entry name" value="lambda repressor-like DNA-binding domains"/>
    <property type="match status" value="1"/>
</dbReference>